<feature type="region of interest" description="Disordered" evidence="1">
    <location>
        <begin position="342"/>
        <end position="365"/>
    </location>
</feature>
<reference evidence="2 3" key="1">
    <citation type="journal article" date="2018" name="Plant J.">
        <title>Genome sequences of Chlorella sorokiniana UTEX 1602 and Micractinium conductrix SAG 241.80: implications to maltose excretion by a green alga.</title>
        <authorList>
            <person name="Arriola M.B."/>
            <person name="Velmurugan N."/>
            <person name="Zhang Y."/>
            <person name="Plunkett M.H."/>
            <person name="Hondzo H."/>
            <person name="Barney B.M."/>
        </authorList>
    </citation>
    <scope>NUCLEOTIDE SEQUENCE [LARGE SCALE GENOMIC DNA]</scope>
    <source>
        <strain evidence="3">UTEX 1602</strain>
    </source>
</reference>
<dbReference type="EMBL" id="LHPG02000008">
    <property type="protein sequence ID" value="PRW56512.1"/>
    <property type="molecule type" value="Genomic_DNA"/>
</dbReference>
<comment type="caution">
    <text evidence="2">The sequence shown here is derived from an EMBL/GenBank/DDBJ whole genome shotgun (WGS) entry which is preliminary data.</text>
</comment>
<dbReference type="AlphaFoldDB" id="A0A2P6TR15"/>
<dbReference type="GO" id="GO:0016740">
    <property type="term" value="F:transferase activity"/>
    <property type="evidence" value="ECO:0007669"/>
    <property type="project" value="UniProtKB-KW"/>
</dbReference>
<sequence length="365" mass="39184">MCPPYWSTKGQGAIDSIATGQPPFSFVIMSSSHKTGTVQLLCLARVVRDVAGVALSTHTGNATSAHVAAAIAAADPQPGNPAMLMSVLPLNQECFGRADGGSGPPFRCPRPDVPCNPDGTPRLSTDGCYMHLPATDSGALGLVHFVRNPWDVVVSAYWYHLQTPAPETWIDKPLSTRLGMMREAGVPPEQLAALGTGEEQAAMSYGDTLRALPDEAGVQLEFWRSAEGLYAMARQYRLLRHQPAALQLPYEGAQAAFNDTVRRIAGQFWPQQHAGRILGAAQQCDPTTWSAAQLTTNNHVTAAKHSAADRQRLQGVLAAQPEIRRHLCVLAAALGYADDPRCRQQPEQAQQGQQQQQAGQPSVVG</sequence>
<organism evidence="2 3">
    <name type="scientific">Chlorella sorokiniana</name>
    <name type="common">Freshwater green alga</name>
    <dbReference type="NCBI Taxonomy" id="3076"/>
    <lineage>
        <taxon>Eukaryota</taxon>
        <taxon>Viridiplantae</taxon>
        <taxon>Chlorophyta</taxon>
        <taxon>core chlorophytes</taxon>
        <taxon>Trebouxiophyceae</taxon>
        <taxon>Chlorellales</taxon>
        <taxon>Chlorellaceae</taxon>
        <taxon>Chlorella clade</taxon>
        <taxon>Chlorella</taxon>
    </lineage>
</organism>
<keyword evidence="3" id="KW-1185">Reference proteome</keyword>
<accession>A0A2P6TR15</accession>
<feature type="compositionally biased region" description="Low complexity" evidence="1">
    <location>
        <begin position="345"/>
        <end position="365"/>
    </location>
</feature>
<evidence type="ECO:0000313" key="3">
    <source>
        <dbReference type="Proteomes" id="UP000239899"/>
    </source>
</evidence>
<dbReference type="Proteomes" id="UP000239899">
    <property type="component" value="Unassembled WGS sequence"/>
</dbReference>
<evidence type="ECO:0000313" key="2">
    <source>
        <dbReference type="EMBL" id="PRW56512.1"/>
    </source>
</evidence>
<evidence type="ECO:0000256" key="1">
    <source>
        <dbReference type="SAM" id="MobiDB-lite"/>
    </source>
</evidence>
<name>A0A2P6TR15_CHLSO</name>
<dbReference type="OrthoDB" id="508697at2759"/>
<protein>
    <submittedName>
        <fullName evidence="2">Sulfotransferase domain</fullName>
    </submittedName>
</protein>
<gene>
    <name evidence="2" type="ORF">C2E21_4484</name>
</gene>
<proteinExistence type="predicted"/>